<protein>
    <submittedName>
        <fullName evidence="3">TerD family protein</fullName>
    </submittedName>
</protein>
<dbReference type="InterPro" id="IPR036983">
    <property type="entry name" value="AIM24_sf"/>
</dbReference>
<feature type="compositionally biased region" description="Low complexity" evidence="1">
    <location>
        <begin position="183"/>
        <end position="207"/>
    </location>
</feature>
<organism evidence="3 4">
    <name type="scientific">Streptomyces flavovirens</name>
    <dbReference type="NCBI Taxonomy" id="52258"/>
    <lineage>
        <taxon>Bacteria</taxon>
        <taxon>Bacillati</taxon>
        <taxon>Actinomycetota</taxon>
        <taxon>Actinomycetes</taxon>
        <taxon>Kitasatosporales</taxon>
        <taxon>Streptomycetaceae</taxon>
        <taxon>Streptomyces</taxon>
    </lineage>
</organism>
<comment type="caution">
    <text evidence="3">The sequence shown here is derived from an EMBL/GenBank/DDBJ whole genome shotgun (WGS) entry which is preliminary data.</text>
</comment>
<keyword evidence="4" id="KW-1185">Reference proteome</keyword>
<dbReference type="CDD" id="cd06974">
    <property type="entry name" value="TerD_like"/>
    <property type="match status" value="1"/>
</dbReference>
<feature type="compositionally biased region" description="Low complexity" evidence="1">
    <location>
        <begin position="283"/>
        <end position="294"/>
    </location>
</feature>
<dbReference type="InterPro" id="IPR016031">
    <property type="entry name" value="Trp_RNA-bd_attenuator-like_dom"/>
</dbReference>
<reference evidence="4" key="1">
    <citation type="journal article" date="2019" name="Int. J. Syst. Evol. Microbiol.">
        <title>The Global Catalogue of Microorganisms (GCM) 10K type strain sequencing project: providing services to taxonomists for standard genome sequencing and annotation.</title>
        <authorList>
            <consortium name="The Broad Institute Genomics Platform"/>
            <consortium name="The Broad Institute Genome Sequencing Center for Infectious Disease"/>
            <person name="Wu L."/>
            <person name="Ma J."/>
        </authorList>
    </citation>
    <scope>NUCLEOTIDE SEQUENCE [LARGE SCALE GENOMIC DNA]</scope>
    <source>
        <strain evidence="4">CCM 3243</strain>
    </source>
</reference>
<feature type="domain" description="TerD" evidence="2">
    <location>
        <begin position="1"/>
        <end position="170"/>
    </location>
</feature>
<feature type="compositionally biased region" description="Pro residues" evidence="1">
    <location>
        <begin position="295"/>
        <end position="318"/>
    </location>
</feature>
<dbReference type="EMBL" id="JBHSCF010000033">
    <property type="protein sequence ID" value="MFC4188705.1"/>
    <property type="molecule type" value="Genomic_DNA"/>
</dbReference>
<dbReference type="Pfam" id="PF02342">
    <property type="entry name" value="TerD"/>
    <property type="match status" value="1"/>
</dbReference>
<dbReference type="Pfam" id="PF01987">
    <property type="entry name" value="AIM24"/>
    <property type="match status" value="1"/>
</dbReference>
<dbReference type="RefSeq" id="WP_345495574.1">
    <property type="nucleotide sequence ID" value="NZ_BAAAYA010000012.1"/>
</dbReference>
<dbReference type="SUPFAM" id="SSF51219">
    <property type="entry name" value="TRAP-like"/>
    <property type="match status" value="1"/>
</dbReference>
<dbReference type="PANTHER" id="PTHR32097">
    <property type="entry name" value="CAMP-BINDING PROTEIN 1-RELATED"/>
    <property type="match status" value="1"/>
</dbReference>
<dbReference type="Gene3D" id="3.60.160.10">
    <property type="entry name" value="Mitochondrial biogenesis AIM24"/>
    <property type="match status" value="1"/>
</dbReference>
<dbReference type="Proteomes" id="UP001595871">
    <property type="component" value="Unassembled WGS sequence"/>
</dbReference>
<dbReference type="InterPro" id="IPR051324">
    <property type="entry name" value="Stress/Tellurium_Resist"/>
</dbReference>
<feature type="compositionally biased region" description="Pro residues" evidence="1">
    <location>
        <begin position="244"/>
        <end position="266"/>
    </location>
</feature>
<dbReference type="PANTHER" id="PTHR32097:SF3">
    <property type="entry name" value="TELLURITE RESISTANCE PROTEIN"/>
    <property type="match status" value="1"/>
</dbReference>
<dbReference type="InterPro" id="IPR002838">
    <property type="entry name" value="AIM24"/>
</dbReference>
<proteinExistence type="predicted"/>
<accession>A0ABV8N9D5</accession>
<evidence type="ECO:0000256" key="1">
    <source>
        <dbReference type="SAM" id="MobiDB-lite"/>
    </source>
</evidence>
<feature type="compositionally biased region" description="Low complexity" evidence="1">
    <location>
        <begin position="230"/>
        <end position="243"/>
    </location>
</feature>
<sequence>MAREFQRGHKAKISDLTAGTDLYVGVQIAAPGLAFDISCFGLDANEQLSDDRYFIFFNQPKSPEESIQLLGAQAGDTESFRVTLDRIPANIHKLSFTATIDGAGQMSQIGPGYIRVVAGGEEVVRYAFDGAEFTTERAVMLGDFYLKDVWRFAAVGQGFDGGLDALLRNFGGEVAEEEPPAPAQQAAPGFAPPAETSAPPAFGVPAAPQAPQPAPVFGAPPAPPAPAPQHQPVHAAPTIVAPLAPQPPHAPTAPQPAQVPMPPQAPMAPQAAAPYGQPPQPPQFGQAPGHIPGQGAPPPAPPFGQHPPAPFGQQPPVPQGGVPQTGGGLQAALQPYKEAATGQRWTSQNQQLMRADLTLGDMPVLARQGSMVMYQGKVDFGYKGAGFAGRVVGNATGQEMQLMRCTGRGQVFFAEDGSHLHPIELQGDGICVSAENVLAFDESLQYEVRRIEGHGIPGGALFTMQFQGTGTVVVKTHGVPVVLPVTPTTFADCNAVVAWSSASQVIVSSQVRLRRNAYPGHSGETVNLQFRGAPGNFVVVQPYEV</sequence>
<gene>
    <name evidence="3" type="ORF">ACFO3R_20305</name>
</gene>
<name>A0ABV8N9D5_9ACTN</name>
<evidence type="ECO:0000313" key="3">
    <source>
        <dbReference type="EMBL" id="MFC4188705.1"/>
    </source>
</evidence>
<feature type="compositionally biased region" description="Pro residues" evidence="1">
    <location>
        <begin position="208"/>
        <end position="229"/>
    </location>
</feature>
<dbReference type="Gene3D" id="2.60.60.30">
    <property type="entry name" value="sav2460 like domains"/>
    <property type="match status" value="1"/>
</dbReference>
<feature type="region of interest" description="Disordered" evidence="1">
    <location>
        <begin position="175"/>
        <end position="329"/>
    </location>
</feature>
<dbReference type="InterPro" id="IPR003325">
    <property type="entry name" value="TerD"/>
</dbReference>
<evidence type="ECO:0000259" key="2">
    <source>
        <dbReference type="Pfam" id="PF02342"/>
    </source>
</evidence>
<evidence type="ECO:0000313" key="4">
    <source>
        <dbReference type="Proteomes" id="UP001595871"/>
    </source>
</evidence>